<sequence>MKKAFLGASVLTFAASAAFAGGIDRSGQGVNILFEEGDFAQFSFAAISPSVSGDGVFGPLDDVAKHYNTPSLGYKHSVNENIDIAFIYDHPFGAHVYYPTIGGSGADISSEAYTGILRYKFDNGVSVYAGARAAKVGGNILSTPGYLEADSNHGFGGLVGVSYEKPEIAMRVALTYNTGITTDFEGFYVDPTASVHARAFDVEFPESVNLDFQTGIAKDTLIFGTVRWVGWDGFNLTTEDGIEWVSFDDDTVTYSVGIGRQINSKLSLALSAGYEKASSKETTTLLAPTAGSSSIGIAATYQINESLSISGGLNYIWLGDTYFGAPGFVDFKDNTAIGAGVRIGMRF</sequence>
<comment type="caution">
    <text evidence="9">The sequence shown here is derived from an EMBL/GenBank/DDBJ whole genome shotgun (WGS) entry which is preliminary data.</text>
</comment>
<dbReference type="EMBL" id="SMGR01000001">
    <property type="protein sequence ID" value="TCL09303.1"/>
    <property type="molecule type" value="Genomic_DNA"/>
</dbReference>
<evidence type="ECO:0000313" key="9">
    <source>
        <dbReference type="EMBL" id="TCL09303.1"/>
    </source>
</evidence>
<dbReference type="Proteomes" id="UP000295673">
    <property type="component" value="Unassembled WGS sequence"/>
</dbReference>
<dbReference type="RefSeq" id="WP_132859349.1">
    <property type="nucleotide sequence ID" value="NZ_SMGR01000001.1"/>
</dbReference>
<keyword evidence="7" id="KW-0998">Cell outer membrane</keyword>
<comment type="subcellular location">
    <subcellularLocation>
        <location evidence="1">Cell outer membrane</location>
        <topology evidence="1">Multi-pass membrane protein</topology>
    </subcellularLocation>
</comment>
<dbReference type="GO" id="GO:0009279">
    <property type="term" value="C:cell outer membrane"/>
    <property type="evidence" value="ECO:0007669"/>
    <property type="project" value="UniProtKB-SubCell"/>
</dbReference>
<keyword evidence="4" id="KW-0812">Transmembrane</keyword>
<dbReference type="Pfam" id="PF03349">
    <property type="entry name" value="Toluene_X"/>
    <property type="match status" value="1"/>
</dbReference>
<evidence type="ECO:0000256" key="3">
    <source>
        <dbReference type="ARBA" id="ARBA00022452"/>
    </source>
</evidence>
<keyword evidence="3" id="KW-1134">Transmembrane beta strand</keyword>
<evidence type="ECO:0000313" key="10">
    <source>
        <dbReference type="Proteomes" id="UP000295673"/>
    </source>
</evidence>
<feature type="chain" id="PRO_5020890928" evidence="8">
    <location>
        <begin position="21"/>
        <end position="347"/>
    </location>
</feature>
<evidence type="ECO:0000256" key="5">
    <source>
        <dbReference type="ARBA" id="ARBA00022729"/>
    </source>
</evidence>
<name>A0A4R1NRE1_9RHOB</name>
<keyword evidence="6" id="KW-0472">Membrane</keyword>
<comment type="similarity">
    <text evidence="2">Belongs to the OmpP1/FadL family.</text>
</comment>
<gene>
    <name evidence="9" type="ORF">BXY66_1348</name>
</gene>
<evidence type="ECO:0000256" key="8">
    <source>
        <dbReference type="SAM" id="SignalP"/>
    </source>
</evidence>
<evidence type="ECO:0000256" key="4">
    <source>
        <dbReference type="ARBA" id="ARBA00022692"/>
    </source>
</evidence>
<dbReference type="Gene3D" id="2.40.160.60">
    <property type="entry name" value="Outer membrane protein transport protein (OMPP1/FadL/TodX)"/>
    <property type="match status" value="1"/>
</dbReference>
<dbReference type="SUPFAM" id="SSF56935">
    <property type="entry name" value="Porins"/>
    <property type="match status" value="1"/>
</dbReference>
<evidence type="ECO:0000256" key="6">
    <source>
        <dbReference type="ARBA" id="ARBA00023136"/>
    </source>
</evidence>
<dbReference type="AlphaFoldDB" id="A0A4R1NRE1"/>
<evidence type="ECO:0000256" key="2">
    <source>
        <dbReference type="ARBA" id="ARBA00008163"/>
    </source>
</evidence>
<keyword evidence="10" id="KW-1185">Reference proteome</keyword>
<dbReference type="OrthoDB" id="6679728at2"/>
<evidence type="ECO:0000256" key="1">
    <source>
        <dbReference type="ARBA" id="ARBA00004571"/>
    </source>
</evidence>
<protein>
    <submittedName>
        <fullName evidence="9">Long-subunit fatty acid transport protein</fullName>
    </submittedName>
</protein>
<keyword evidence="5 8" id="KW-0732">Signal</keyword>
<accession>A0A4R1NRE1</accession>
<dbReference type="InterPro" id="IPR005017">
    <property type="entry name" value="OMPP1/FadL/TodX"/>
</dbReference>
<organism evidence="9 10">
    <name type="scientific">Shimia isoporae</name>
    <dbReference type="NCBI Taxonomy" id="647720"/>
    <lineage>
        <taxon>Bacteria</taxon>
        <taxon>Pseudomonadati</taxon>
        <taxon>Pseudomonadota</taxon>
        <taxon>Alphaproteobacteria</taxon>
        <taxon>Rhodobacterales</taxon>
        <taxon>Roseobacteraceae</taxon>
    </lineage>
</organism>
<feature type="signal peptide" evidence="8">
    <location>
        <begin position="1"/>
        <end position="20"/>
    </location>
</feature>
<evidence type="ECO:0000256" key="7">
    <source>
        <dbReference type="ARBA" id="ARBA00023237"/>
    </source>
</evidence>
<proteinExistence type="inferred from homology"/>
<reference evidence="9 10" key="1">
    <citation type="submission" date="2019-03" db="EMBL/GenBank/DDBJ databases">
        <title>Genomic Encyclopedia of Archaeal and Bacterial Type Strains, Phase II (KMG-II): from individual species to whole genera.</title>
        <authorList>
            <person name="Goeker M."/>
        </authorList>
    </citation>
    <scope>NUCLEOTIDE SEQUENCE [LARGE SCALE GENOMIC DNA]</scope>
    <source>
        <strain evidence="9 10">DSM 26433</strain>
    </source>
</reference>